<gene>
    <name evidence="1" type="ORF">MRB53_024165</name>
</gene>
<protein>
    <submittedName>
        <fullName evidence="1">Uncharacterized protein</fullName>
    </submittedName>
</protein>
<accession>A0ACC2LCM4</accession>
<keyword evidence="2" id="KW-1185">Reference proteome</keyword>
<dbReference type="Proteomes" id="UP001234297">
    <property type="component" value="Chromosome 7"/>
</dbReference>
<evidence type="ECO:0000313" key="2">
    <source>
        <dbReference type="Proteomes" id="UP001234297"/>
    </source>
</evidence>
<dbReference type="EMBL" id="CM056815">
    <property type="protein sequence ID" value="KAJ8630842.1"/>
    <property type="molecule type" value="Genomic_DNA"/>
</dbReference>
<sequence>MTEATKDGLTAQVELDHVLEKNKKAIQFIEDVTSNADEIQKRVLAEILSENAHIEYLNRYNLDGQTDQESFKRLIPVVEYEDLQPDIERIANGDTSPILCAQPISELLISSGTSGGKSKLIPSTEEELERRFLLSRLLMPVMNRFVQGLDKGKALYFQFVRSESYTPGGLVARPVLTSLYKSKQFKDKPYDPYNIYTSPIETILCLDSYQSIYSQLLCGLCQNKQVVRMGASFATSFLRVIQFLEKNWTSLCNDIRTGTLDARITDHLVREAVMKILNPDPELADFVENECSRDSWEGIINRLWPNTKYLQVIMTGTMSQYTPRVNYYSNGLPLASTIYASSECFSGLNLNPLCKPSEVTYTLIPTLAYFEFLPMHCNDGVAGCISMLELLNKEKQDLVDLVDVELGQEYELVVTTYAGLYRYRVGDVLRVAGFKNKAPQFYFVRRKNVILSIDADKTNEVELQNAVNNAIKHLEPFGASLIGYTSYADASSIPGHYVLYWEICVYATPIPSLVFEACCLAVEESLNSVYHYCRFSDESIAPLEIKIVETGTFDKLMDYALSLGTSMSQYKTPLCVKLTPMVELLNSSVLSNYFSPKCPK</sequence>
<proteinExistence type="predicted"/>
<evidence type="ECO:0000313" key="1">
    <source>
        <dbReference type="EMBL" id="KAJ8630842.1"/>
    </source>
</evidence>
<organism evidence="1 2">
    <name type="scientific">Persea americana</name>
    <name type="common">Avocado</name>
    <dbReference type="NCBI Taxonomy" id="3435"/>
    <lineage>
        <taxon>Eukaryota</taxon>
        <taxon>Viridiplantae</taxon>
        <taxon>Streptophyta</taxon>
        <taxon>Embryophyta</taxon>
        <taxon>Tracheophyta</taxon>
        <taxon>Spermatophyta</taxon>
        <taxon>Magnoliopsida</taxon>
        <taxon>Magnoliidae</taxon>
        <taxon>Laurales</taxon>
        <taxon>Lauraceae</taxon>
        <taxon>Persea</taxon>
    </lineage>
</organism>
<comment type="caution">
    <text evidence="1">The sequence shown here is derived from an EMBL/GenBank/DDBJ whole genome shotgun (WGS) entry which is preliminary data.</text>
</comment>
<reference evidence="1 2" key="1">
    <citation type="journal article" date="2022" name="Hortic Res">
        <title>A haplotype resolved chromosomal level avocado genome allows analysis of novel avocado genes.</title>
        <authorList>
            <person name="Nath O."/>
            <person name="Fletcher S.J."/>
            <person name="Hayward A."/>
            <person name="Shaw L.M."/>
            <person name="Masouleh A.K."/>
            <person name="Furtado A."/>
            <person name="Henry R.J."/>
            <person name="Mitter N."/>
        </authorList>
    </citation>
    <scope>NUCLEOTIDE SEQUENCE [LARGE SCALE GENOMIC DNA]</scope>
    <source>
        <strain evidence="2">cv. Hass</strain>
    </source>
</reference>
<name>A0ACC2LCM4_PERAE</name>